<sequence length="91" mass="10670">MDAVSYSGFRKNLKNYMQQVNEDAEALMVTSQSTQEDIVVMSKRDYDAMQETLRILSNRPLMEKIRRGEEQYHHNQTHQHPLLDDDGDPDD</sequence>
<comment type="similarity">
    <text evidence="1 2">Belongs to the phD/YefM antitoxin family.</text>
</comment>
<dbReference type="SUPFAM" id="SSF143120">
    <property type="entry name" value="YefM-like"/>
    <property type="match status" value="1"/>
</dbReference>
<organism evidence="4 5">
    <name type="scientific">Paucilactobacillus vaccinostercus DSM 20634</name>
    <dbReference type="NCBI Taxonomy" id="1423813"/>
    <lineage>
        <taxon>Bacteria</taxon>
        <taxon>Bacillati</taxon>
        <taxon>Bacillota</taxon>
        <taxon>Bacilli</taxon>
        <taxon>Lactobacillales</taxon>
        <taxon>Lactobacillaceae</taxon>
        <taxon>Paucilactobacillus</taxon>
    </lineage>
</organism>
<dbReference type="NCBIfam" id="TIGR01552">
    <property type="entry name" value="phd_fam"/>
    <property type="match status" value="1"/>
</dbReference>
<gene>
    <name evidence="4" type="ORF">FC26_GL000418</name>
</gene>
<dbReference type="EMBL" id="AYYY01000061">
    <property type="protein sequence ID" value="KRM60929.1"/>
    <property type="molecule type" value="Genomic_DNA"/>
</dbReference>
<evidence type="ECO:0000313" key="4">
    <source>
        <dbReference type="EMBL" id="KRM60929.1"/>
    </source>
</evidence>
<evidence type="ECO:0000256" key="3">
    <source>
        <dbReference type="SAM" id="MobiDB-lite"/>
    </source>
</evidence>
<dbReference type="PANTHER" id="PTHR33713">
    <property type="entry name" value="ANTITOXIN YAFN-RELATED"/>
    <property type="match status" value="1"/>
</dbReference>
<dbReference type="InterPro" id="IPR051405">
    <property type="entry name" value="phD/YefM_antitoxin"/>
</dbReference>
<evidence type="ECO:0000313" key="5">
    <source>
        <dbReference type="Proteomes" id="UP000051733"/>
    </source>
</evidence>
<dbReference type="Gene3D" id="3.40.1620.10">
    <property type="entry name" value="YefM-like domain"/>
    <property type="match status" value="1"/>
</dbReference>
<proteinExistence type="inferred from homology"/>
<dbReference type="AlphaFoldDB" id="A0A0R2A1G3"/>
<name>A0A0R2A1G3_9LACO</name>
<dbReference type="PANTHER" id="PTHR33713:SF6">
    <property type="entry name" value="ANTITOXIN YEFM"/>
    <property type="match status" value="1"/>
</dbReference>
<evidence type="ECO:0000256" key="1">
    <source>
        <dbReference type="ARBA" id="ARBA00009981"/>
    </source>
</evidence>
<evidence type="ECO:0000256" key="2">
    <source>
        <dbReference type="RuleBase" id="RU362080"/>
    </source>
</evidence>
<dbReference type="Pfam" id="PF02604">
    <property type="entry name" value="PhdYeFM_antitox"/>
    <property type="match status" value="1"/>
</dbReference>
<keyword evidence="5" id="KW-1185">Reference proteome</keyword>
<protein>
    <recommendedName>
        <fullName evidence="2">Antitoxin</fullName>
    </recommendedName>
</protein>
<dbReference type="OrthoDB" id="9802003at2"/>
<accession>A0A0R2A1G3</accession>
<dbReference type="STRING" id="1423813.FC26_GL000418"/>
<dbReference type="RefSeq" id="WP_057780279.1">
    <property type="nucleotide sequence ID" value="NZ_AYYY01000061.1"/>
</dbReference>
<dbReference type="InterPro" id="IPR006442">
    <property type="entry name" value="Antitoxin_Phd/YefM"/>
</dbReference>
<comment type="caution">
    <text evidence="4">The sequence shown here is derived from an EMBL/GenBank/DDBJ whole genome shotgun (WGS) entry which is preliminary data.</text>
</comment>
<reference evidence="4 5" key="1">
    <citation type="journal article" date="2015" name="Genome Announc.">
        <title>Expanding the biotechnology potential of lactobacilli through comparative genomics of 213 strains and associated genera.</title>
        <authorList>
            <person name="Sun Z."/>
            <person name="Harris H.M."/>
            <person name="McCann A."/>
            <person name="Guo C."/>
            <person name="Argimon S."/>
            <person name="Zhang W."/>
            <person name="Yang X."/>
            <person name="Jeffery I.B."/>
            <person name="Cooney J.C."/>
            <person name="Kagawa T.F."/>
            <person name="Liu W."/>
            <person name="Song Y."/>
            <person name="Salvetti E."/>
            <person name="Wrobel A."/>
            <person name="Rasinkangas P."/>
            <person name="Parkhill J."/>
            <person name="Rea M.C."/>
            <person name="O'Sullivan O."/>
            <person name="Ritari J."/>
            <person name="Douillard F.P."/>
            <person name="Paul Ross R."/>
            <person name="Yang R."/>
            <person name="Briner A.E."/>
            <person name="Felis G.E."/>
            <person name="de Vos W.M."/>
            <person name="Barrangou R."/>
            <person name="Klaenhammer T.R."/>
            <person name="Caufield P.W."/>
            <person name="Cui Y."/>
            <person name="Zhang H."/>
            <person name="O'Toole P.W."/>
        </authorList>
    </citation>
    <scope>NUCLEOTIDE SEQUENCE [LARGE SCALE GENOMIC DNA]</scope>
    <source>
        <strain evidence="4 5">DSM 20634</strain>
    </source>
</reference>
<feature type="region of interest" description="Disordered" evidence="3">
    <location>
        <begin position="66"/>
        <end position="91"/>
    </location>
</feature>
<dbReference type="InterPro" id="IPR036165">
    <property type="entry name" value="YefM-like_sf"/>
</dbReference>
<dbReference type="Proteomes" id="UP000051733">
    <property type="component" value="Unassembled WGS sequence"/>
</dbReference>
<comment type="function">
    <text evidence="2">Antitoxin component of a type II toxin-antitoxin (TA) system.</text>
</comment>
<dbReference type="PATRIC" id="fig|1423813.3.peg.427"/>